<dbReference type="VEuPathDB" id="CryptoDB:Vbra_15401"/>
<dbReference type="AlphaFoldDB" id="A0A0G4FGQ5"/>
<proteinExistence type="predicted"/>
<keyword evidence="2" id="KW-1185">Reference proteome</keyword>
<dbReference type="Proteomes" id="UP000041254">
    <property type="component" value="Unassembled WGS sequence"/>
</dbReference>
<reference evidence="1 2" key="1">
    <citation type="submission" date="2014-11" db="EMBL/GenBank/DDBJ databases">
        <authorList>
            <person name="Zhu J."/>
            <person name="Qi W."/>
            <person name="Song R."/>
        </authorList>
    </citation>
    <scope>NUCLEOTIDE SEQUENCE [LARGE SCALE GENOMIC DNA]</scope>
</reference>
<protein>
    <submittedName>
        <fullName evidence="1">Uncharacterized protein</fullName>
    </submittedName>
</protein>
<name>A0A0G4FGQ5_VITBC</name>
<evidence type="ECO:0000313" key="2">
    <source>
        <dbReference type="Proteomes" id="UP000041254"/>
    </source>
</evidence>
<organism evidence="1 2">
    <name type="scientific">Vitrella brassicaformis (strain CCMP3155)</name>
    <dbReference type="NCBI Taxonomy" id="1169540"/>
    <lineage>
        <taxon>Eukaryota</taxon>
        <taxon>Sar</taxon>
        <taxon>Alveolata</taxon>
        <taxon>Colpodellida</taxon>
        <taxon>Vitrellaceae</taxon>
        <taxon>Vitrella</taxon>
    </lineage>
</organism>
<evidence type="ECO:0000313" key="1">
    <source>
        <dbReference type="EMBL" id="CEM12675.1"/>
    </source>
</evidence>
<dbReference type="PhylomeDB" id="A0A0G4FGQ5"/>
<dbReference type="EMBL" id="CDMY01000436">
    <property type="protein sequence ID" value="CEM12675.1"/>
    <property type="molecule type" value="Genomic_DNA"/>
</dbReference>
<gene>
    <name evidence="1" type="ORF">Vbra_15401</name>
</gene>
<dbReference type="InParanoid" id="A0A0G4FGQ5"/>
<sequence>MEAKGSAARRSAAAQGIEQLVRDLQAQISTRQQTGPRQLVEQPEHLMAAEELRHIFSYSPPWELGQQRLSKDIMAHSPAHYTHLSINWDDQATRSLWEKMPDSAARQWGERAVNLKELLSLQRLQFKEFVRPDATAPLSFLKTAASLKELALRAGPREVAGALSGVPRPCDGQRGRLAQLRSDILVAHGCKSLSVINAHLQGHTVLSSRLFPQLSALERLRRSAGSTANIPINIADGGSGLHLQLPLALPFFPSPFLTETVKNFASRAASVQWDIDAAQLPALDTPTEDEKALVSSLTFSRAHAVSVRCTALPPNTPSPDPALLRHLSPDSCPLARQLSVFGGKGCVAAVHLAKAMPQMDILCVEGVSTPAEEEMLRGLLKATGTERSLSRVEVGMVGLGDGGLQWGEERERDLLPKISQLDVRVFVPNAAAVDLPGTIVRSVESLIKLQGLRCVTWTLRDVPSALTDGLCAALLQEVASRLAGGGLLGGFHIDAVAGHGLVTVTAEKTDILKDPSSYIF</sequence>
<accession>A0A0G4FGQ5</accession>